<proteinExistence type="predicted"/>
<feature type="region of interest" description="Disordered" evidence="1">
    <location>
        <begin position="17"/>
        <end position="36"/>
    </location>
</feature>
<comment type="caution">
    <text evidence="2">The sequence shown here is derived from an EMBL/GenBank/DDBJ whole genome shotgun (WGS) entry which is preliminary data.</text>
</comment>
<gene>
    <name evidence="2" type="ORF">QBC40DRAFT_293665</name>
</gene>
<accession>A0AAN7AYV0</accession>
<reference evidence="2" key="1">
    <citation type="journal article" date="2023" name="Mol. Phylogenet. Evol.">
        <title>Genome-scale phylogeny and comparative genomics of the fungal order Sordariales.</title>
        <authorList>
            <person name="Hensen N."/>
            <person name="Bonometti L."/>
            <person name="Westerberg I."/>
            <person name="Brannstrom I.O."/>
            <person name="Guillou S."/>
            <person name="Cros-Aarteil S."/>
            <person name="Calhoun S."/>
            <person name="Haridas S."/>
            <person name="Kuo A."/>
            <person name="Mondo S."/>
            <person name="Pangilinan J."/>
            <person name="Riley R."/>
            <person name="LaButti K."/>
            <person name="Andreopoulos B."/>
            <person name="Lipzen A."/>
            <person name="Chen C."/>
            <person name="Yan M."/>
            <person name="Daum C."/>
            <person name="Ng V."/>
            <person name="Clum A."/>
            <person name="Steindorff A."/>
            <person name="Ohm R.A."/>
            <person name="Martin F."/>
            <person name="Silar P."/>
            <person name="Natvig D.O."/>
            <person name="Lalanne C."/>
            <person name="Gautier V."/>
            <person name="Ament-Velasquez S.L."/>
            <person name="Kruys A."/>
            <person name="Hutchinson M.I."/>
            <person name="Powell A.J."/>
            <person name="Barry K."/>
            <person name="Miller A.N."/>
            <person name="Grigoriev I.V."/>
            <person name="Debuchy R."/>
            <person name="Gladieux P."/>
            <person name="Hiltunen Thoren M."/>
            <person name="Johannesson H."/>
        </authorList>
    </citation>
    <scope>NUCLEOTIDE SEQUENCE</scope>
    <source>
        <strain evidence="2">CBS 315.58</strain>
    </source>
</reference>
<sequence>MSRKKCWSVSMVRLPTNVKPQSDDRSTTDSSSKAAPWHAPTRAWSVAPHCPCFCLAADYGVAEESTVGVGAEFGSEDWDGDDIVGSENGSVTVSNVRSNADQGVLTTIQICKRLPSQGTAGDLTAGVPYVQLRKGGDDEIIVAGPGNGAWGPDVKGVVVSLP</sequence>
<evidence type="ECO:0000313" key="3">
    <source>
        <dbReference type="Proteomes" id="UP001303160"/>
    </source>
</evidence>
<dbReference type="EMBL" id="MU863888">
    <property type="protein sequence ID" value="KAK4203542.1"/>
    <property type="molecule type" value="Genomic_DNA"/>
</dbReference>
<dbReference type="AlphaFoldDB" id="A0AAN7AYV0"/>
<keyword evidence="3" id="KW-1185">Reference proteome</keyword>
<evidence type="ECO:0000313" key="2">
    <source>
        <dbReference type="EMBL" id="KAK4203542.1"/>
    </source>
</evidence>
<evidence type="ECO:0000256" key="1">
    <source>
        <dbReference type="SAM" id="MobiDB-lite"/>
    </source>
</evidence>
<organism evidence="2 3">
    <name type="scientific">Triangularia verruculosa</name>
    <dbReference type="NCBI Taxonomy" id="2587418"/>
    <lineage>
        <taxon>Eukaryota</taxon>
        <taxon>Fungi</taxon>
        <taxon>Dikarya</taxon>
        <taxon>Ascomycota</taxon>
        <taxon>Pezizomycotina</taxon>
        <taxon>Sordariomycetes</taxon>
        <taxon>Sordariomycetidae</taxon>
        <taxon>Sordariales</taxon>
        <taxon>Podosporaceae</taxon>
        <taxon>Triangularia</taxon>
    </lineage>
</organism>
<reference evidence="2" key="2">
    <citation type="submission" date="2023-05" db="EMBL/GenBank/DDBJ databases">
        <authorList>
            <consortium name="Lawrence Berkeley National Laboratory"/>
            <person name="Steindorff A."/>
            <person name="Hensen N."/>
            <person name="Bonometti L."/>
            <person name="Westerberg I."/>
            <person name="Brannstrom I.O."/>
            <person name="Guillou S."/>
            <person name="Cros-Aarteil S."/>
            <person name="Calhoun S."/>
            <person name="Haridas S."/>
            <person name="Kuo A."/>
            <person name="Mondo S."/>
            <person name="Pangilinan J."/>
            <person name="Riley R."/>
            <person name="Labutti K."/>
            <person name="Andreopoulos B."/>
            <person name="Lipzen A."/>
            <person name="Chen C."/>
            <person name="Yanf M."/>
            <person name="Daum C."/>
            <person name="Ng V."/>
            <person name="Clum A."/>
            <person name="Ohm R."/>
            <person name="Martin F."/>
            <person name="Silar P."/>
            <person name="Natvig D."/>
            <person name="Lalanne C."/>
            <person name="Gautier V."/>
            <person name="Ament-Velasquez S.L."/>
            <person name="Kruys A."/>
            <person name="Hutchinson M.I."/>
            <person name="Powell A.J."/>
            <person name="Barry K."/>
            <person name="Miller A.N."/>
            <person name="Grigoriev I.V."/>
            <person name="Debuchy R."/>
            <person name="Gladieux P."/>
            <person name="Thoren M.H."/>
            <person name="Johannesson H."/>
        </authorList>
    </citation>
    <scope>NUCLEOTIDE SEQUENCE</scope>
    <source>
        <strain evidence="2">CBS 315.58</strain>
    </source>
</reference>
<protein>
    <submittedName>
        <fullName evidence="2">Uncharacterized protein</fullName>
    </submittedName>
</protein>
<dbReference type="Proteomes" id="UP001303160">
    <property type="component" value="Unassembled WGS sequence"/>
</dbReference>
<name>A0AAN7AYV0_9PEZI</name>